<evidence type="ECO:0000256" key="16">
    <source>
        <dbReference type="ARBA" id="ARBA00049209"/>
    </source>
</evidence>
<dbReference type="InterPro" id="IPR004443">
    <property type="entry name" value="YjeF_N_dom"/>
</dbReference>
<dbReference type="EC" id="4.2.1.136" evidence="19"/>
<comment type="function">
    <text evidence="18">Catalyzes the epimerization of the S- and R-forms of NAD(P)HX, a damaged form of NAD(P)H that is a result of enzymatic or heat-dependent hydration. This is a prerequisite for the S-specific NAD(P)H-hydrate dehydratase to allow the repair of both epimers of NAD(P)HX.</text>
</comment>
<keyword evidence="5 18" id="KW-0479">Metal-binding</keyword>
<dbReference type="NCBIfam" id="TIGR00196">
    <property type="entry name" value="yjeF_cterm"/>
    <property type="match status" value="1"/>
</dbReference>
<evidence type="ECO:0000256" key="17">
    <source>
        <dbReference type="HAMAP-Rule" id="MF_01965"/>
    </source>
</evidence>
<feature type="binding site" evidence="18">
    <location>
        <position position="167"/>
    </location>
    <ligand>
        <name>K(+)</name>
        <dbReference type="ChEBI" id="CHEBI:29103"/>
    </ligand>
</feature>
<evidence type="ECO:0000256" key="15">
    <source>
        <dbReference type="ARBA" id="ARBA00048238"/>
    </source>
</evidence>
<dbReference type="InterPro" id="IPR036652">
    <property type="entry name" value="YjeF_N_dom_sf"/>
</dbReference>
<dbReference type="CDD" id="cd01171">
    <property type="entry name" value="YXKO-related"/>
    <property type="match status" value="1"/>
</dbReference>
<feature type="binding site" evidence="17">
    <location>
        <begin position="425"/>
        <end position="429"/>
    </location>
    <ligand>
        <name>AMP</name>
        <dbReference type="ChEBI" id="CHEBI:456215"/>
    </ligand>
</feature>
<dbReference type="SUPFAM" id="SSF53613">
    <property type="entry name" value="Ribokinase-like"/>
    <property type="match status" value="1"/>
</dbReference>
<keyword evidence="10 17" id="KW-0520">NAD</keyword>
<dbReference type="Proteomes" id="UP001320148">
    <property type="component" value="Chromosome"/>
</dbReference>
<comment type="catalytic activity">
    <reaction evidence="1 18 19">
        <text>(6R)-NADHX = (6S)-NADHX</text>
        <dbReference type="Rhea" id="RHEA:32215"/>
        <dbReference type="ChEBI" id="CHEBI:64074"/>
        <dbReference type="ChEBI" id="CHEBI:64075"/>
        <dbReference type="EC" id="5.1.99.6"/>
    </reaction>
</comment>
<dbReference type="PROSITE" id="PS51385">
    <property type="entry name" value="YJEF_N"/>
    <property type="match status" value="1"/>
</dbReference>
<dbReference type="EC" id="5.1.99.6" evidence="19"/>
<dbReference type="InterPro" id="IPR030677">
    <property type="entry name" value="Nnr"/>
</dbReference>
<evidence type="ECO:0000256" key="18">
    <source>
        <dbReference type="HAMAP-Rule" id="MF_01966"/>
    </source>
</evidence>
<dbReference type="Gene3D" id="3.40.50.10260">
    <property type="entry name" value="YjeF N-terminal domain"/>
    <property type="match status" value="1"/>
</dbReference>
<evidence type="ECO:0000259" key="20">
    <source>
        <dbReference type="PROSITE" id="PS51383"/>
    </source>
</evidence>
<keyword evidence="11 18" id="KW-0413">Isomerase</keyword>
<proteinExistence type="inferred from homology"/>
<reference evidence="22 23" key="1">
    <citation type="submission" date="2021-02" db="EMBL/GenBank/DDBJ databases">
        <title>Complete genome of Desulfoluna sp. strain ASN36.</title>
        <authorList>
            <person name="Takahashi A."/>
            <person name="Kojima H."/>
            <person name="Fukui M."/>
        </authorList>
    </citation>
    <scope>NUCLEOTIDE SEQUENCE [LARGE SCALE GENOMIC DNA]</scope>
    <source>
        <strain evidence="22 23">ASN36</strain>
    </source>
</reference>
<feature type="binding site" evidence="17">
    <location>
        <position position="388"/>
    </location>
    <ligand>
        <name>(6S)-NADPHX</name>
        <dbReference type="ChEBI" id="CHEBI:64076"/>
    </ligand>
</feature>
<feature type="binding site" evidence="17">
    <location>
        <position position="454"/>
    </location>
    <ligand>
        <name>AMP</name>
        <dbReference type="ChEBI" id="CHEBI:456215"/>
    </ligand>
</feature>
<comment type="function">
    <text evidence="14 19">Bifunctional enzyme that catalyzes the epimerization of the S- and R-forms of NAD(P)HX and the dehydration of the S-form of NAD(P)HX at the expense of ADP, which is converted to AMP. This allows the repair of both epimers of NAD(P)HX, a damaged form of NAD(P)H that is a result of enzymatic or heat-dependent hydration.</text>
</comment>
<feature type="binding site" evidence="17">
    <location>
        <position position="266"/>
    </location>
    <ligand>
        <name>(6S)-NADPHX</name>
        <dbReference type="ChEBI" id="CHEBI:64076"/>
    </ligand>
</feature>
<dbReference type="InterPro" id="IPR017953">
    <property type="entry name" value="Carbohydrate_kinase_pred_CS"/>
</dbReference>
<dbReference type="SUPFAM" id="SSF64153">
    <property type="entry name" value="YjeF N-terminal domain-like"/>
    <property type="match status" value="1"/>
</dbReference>
<evidence type="ECO:0000256" key="10">
    <source>
        <dbReference type="ARBA" id="ARBA00023027"/>
    </source>
</evidence>
<keyword evidence="13" id="KW-0511">Multifunctional enzyme</keyword>
<dbReference type="PROSITE" id="PS51383">
    <property type="entry name" value="YJEF_C_3"/>
    <property type="match status" value="1"/>
</dbReference>
<feature type="binding site" evidence="18">
    <location>
        <position position="131"/>
    </location>
    <ligand>
        <name>K(+)</name>
        <dbReference type="ChEBI" id="CHEBI:29103"/>
    </ligand>
</feature>
<accession>A0ABM7PM52</accession>
<evidence type="ECO:0000256" key="1">
    <source>
        <dbReference type="ARBA" id="ARBA00000013"/>
    </source>
</evidence>
<comment type="similarity">
    <text evidence="18">Belongs to the NnrE/AIBP family.</text>
</comment>
<evidence type="ECO:0000256" key="5">
    <source>
        <dbReference type="ARBA" id="ARBA00022723"/>
    </source>
</evidence>
<dbReference type="InterPro" id="IPR029056">
    <property type="entry name" value="Ribokinase-like"/>
</dbReference>
<feature type="binding site" evidence="17">
    <location>
        <position position="455"/>
    </location>
    <ligand>
        <name>(6S)-NADPHX</name>
        <dbReference type="ChEBI" id="CHEBI:64076"/>
    </ligand>
</feature>
<feature type="binding site" evidence="18">
    <location>
        <begin position="135"/>
        <end position="141"/>
    </location>
    <ligand>
        <name>(6S)-NADPHX</name>
        <dbReference type="ChEBI" id="CHEBI:64076"/>
    </ligand>
</feature>
<evidence type="ECO:0000256" key="12">
    <source>
        <dbReference type="ARBA" id="ARBA00023239"/>
    </source>
</evidence>
<feature type="domain" description="YjeF N-terminal" evidence="21">
    <location>
        <begin position="9"/>
        <end position="221"/>
    </location>
</feature>
<comment type="cofactor">
    <cofactor evidence="18 19">
        <name>K(+)</name>
        <dbReference type="ChEBI" id="CHEBI:29103"/>
    </cofactor>
    <text evidence="18 19">Binds 1 potassium ion per subunit.</text>
</comment>
<keyword evidence="6 17" id="KW-0547">Nucleotide-binding</keyword>
<comment type="subunit">
    <text evidence="17">Homotetramer.</text>
</comment>
<keyword evidence="9 18" id="KW-0630">Potassium</keyword>
<keyword evidence="12 17" id="KW-0456">Lyase</keyword>
<evidence type="ECO:0000256" key="7">
    <source>
        <dbReference type="ARBA" id="ARBA00022840"/>
    </source>
</evidence>
<evidence type="ECO:0000256" key="6">
    <source>
        <dbReference type="ARBA" id="ARBA00022741"/>
    </source>
</evidence>
<dbReference type="PANTHER" id="PTHR12592:SF0">
    <property type="entry name" value="ATP-DEPENDENT (S)-NAD(P)H-HYDRATE DEHYDRATASE"/>
    <property type="match status" value="1"/>
</dbReference>
<keyword evidence="7 17" id="KW-0067">ATP-binding</keyword>
<feature type="binding site" evidence="18">
    <location>
        <position position="146"/>
    </location>
    <ligand>
        <name>(6S)-NADPHX</name>
        <dbReference type="ChEBI" id="CHEBI:64076"/>
    </ligand>
</feature>
<feature type="binding site" evidence="18">
    <location>
        <position position="164"/>
    </location>
    <ligand>
        <name>(6S)-NADPHX</name>
        <dbReference type="ChEBI" id="CHEBI:64076"/>
    </ligand>
</feature>
<evidence type="ECO:0000256" key="2">
    <source>
        <dbReference type="ARBA" id="ARBA00000909"/>
    </source>
</evidence>
<sequence>MQLATATQMQEIDRRTIQDVGIPGRVLMESAGRGCVSALYRLAGGKPLTQVVVVAGRGNNGGDGFVVARYLAERGIDAPVFVVGGVGGISGDALGNLGLLEALDVAVADLTEPCDLAALESALAQCGMVVDALFGTGLQRDVKGLYADVVKAINASGQPVLAVDIPSGVCADTGRVLGCAVAADATVTFCRPKPGHFLYPGRMHAGDLSIVDIGIPEREVDHAEATTRLITSRTISQAVSGVRPDAHKGTRGHLAVVAGARGKSGAAILASQAAVCGGAGLVTTALPLCINTPFESRCLEAMSVPLPHDTDGSFHVGCGEALLELLQGKDAVAVGPGLTTSKGALAALTAIIDFSVVPMVLDADALNLLAEKPELIREIKGEAVITPHPKEFSRLTGLSVAEIQADRLRAAASFATKSGLHVVLKGAGTVVAHPDGTCSINPTGNALLATGGTGDVLTGLIGALLAQGYPCKEAAEIGAYLHGEVANRLTDEGLETGMAASRLIDLLPEVLSDAARGTLAPRTAEGWVM</sequence>
<evidence type="ECO:0000256" key="14">
    <source>
        <dbReference type="ARBA" id="ARBA00025153"/>
    </source>
</evidence>
<gene>
    <name evidence="22" type="primary">yjeF</name>
    <name evidence="17" type="synonym">nnrD</name>
    <name evidence="18" type="synonym">nnrE</name>
    <name evidence="22" type="ORF">DSLASN_39670</name>
</gene>
<comment type="similarity">
    <text evidence="3 19">In the N-terminal section; belongs to the NnrE/AIBP family.</text>
</comment>
<evidence type="ECO:0000256" key="3">
    <source>
        <dbReference type="ARBA" id="ARBA00006001"/>
    </source>
</evidence>
<evidence type="ECO:0000256" key="11">
    <source>
        <dbReference type="ARBA" id="ARBA00023235"/>
    </source>
</evidence>
<comment type="catalytic activity">
    <reaction evidence="16 17 19">
        <text>(6S)-NADPHX + ADP = AMP + phosphate + NADPH + H(+)</text>
        <dbReference type="Rhea" id="RHEA:32235"/>
        <dbReference type="ChEBI" id="CHEBI:15378"/>
        <dbReference type="ChEBI" id="CHEBI:43474"/>
        <dbReference type="ChEBI" id="CHEBI:57783"/>
        <dbReference type="ChEBI" id="CHEBI:64076"/>
        <dbReference type="ChEBI" id="CHEBI:456215"/>
        <dbReference type="ChEBI" id="CHEBI:456216"/>
        <dbReference type="EC" id="4.2.1.136"/>
    </reaction>
</comment>
<dbReference type="Pfam" id="PF03853">
    <property type="entry name" value="YjeF_N"/>
    <property type="match status" value="1"/>
</dbReference>
<evidence type="ECO:0000313" key="22">
    <source>
        <dbReference type="EMBL" id="BCS98335.1"/>
    </source>
</evidence>
<evidence type="ECO:0000256" key="4">
    <source>
        <dbReference type="ARBA" id="ARBA00009524"/>
    </source>
</evidence>
<feature type="binding site" evidence="17">
    <location>
        <position position="337"/>
    </location>
    <ligand>
        <name>(6S)-NADPHX</name>
        <dbReference type="ChEBI" id="CHEBI:64076"/>
    </ligand>
</feature>
<protein>
    <recommendedName>
        <fullName evidence="19">Bifunctional NAD(P)H-hydrate repair enzyme</fullName>
    </recommendedName>
    <alternativeName>
        <fullName evidence="19">Nicotinamide nucleotide repair protein</fullName>
    </alternativeName>
    <domain>
        <recommendedName>
            <fullName evidence="19">ADP-dependent (S)-NAD(P)H-hydrate dehydratase</fullName>
            <ecNumber evidence="19">4.2.1.136</ecNumber>
        </recommendedName>
        <alternativeName>
            <fullName evidence="19">ADP-dependent NAD(P)HX dehydratase</fullName>
        </alternativeName>
    </domain>
    <domain>
        <recommendedName>
            <fullName evidence="19">NAD(P)H-hydrate epimerase</fullName>
            <ecNumber evidence="19">5.1.99.6</ecNumber>
        </recommendedName>
    </domain>
</protein>
<evidence type="ECO:0000256" key="13">
    <source>
        <dbReference type="ARBA" id="ARBA00023268"/>
    </source>
</evidence>
<comment type="similarity">
    <text evidence="4 19">In the C-terminal section; belongs to the NnrD/CARKD family.</text>
</comment>
<dbReference type="NCBIfam" id="TIGR00197">
    <property type="entry name" value="yjeF_nterm"/>
    <property type="match status" value="1"/>
</dbReference>
<dbReference type="PROSITE" id="PS01050">
    <property type="entry name" value="YJEF_C_2"/>
    <property type="match status" value="1"/>
</dbReference>
<feature type="binding site" evidence="18">
    <location>
        <position position="60"/>
    </location>
    <ligand>
        <name>K(+)</name>
        <dbReference type="ChEBI" id="CHEBI:29103"/>
    </ligand>
</feature>
<keyword evidence="23" id="KW-1185">Reference proteome</keyword>
<dbReference type="PIRSF" id="PIRSF017184">
    <property type="entry name" value="Nnr"/>
    <property type="match status" value="1"/>
</dbReference>
<dbReference type="HAMAP" id="MF_01966">
    <property type="entry name" value="NADHX_epimerase"/>
    <property type="match status" value="1"/>
</dbReference>
<dbReference type="Pfam" id="PF01256">
    <property type="entry name" value="Carb_kinase"/>
    <property type="match status" value="1"/>
</dbReference>
<comment type="cofactor">
    <cofactor evidence="17">
        <name>Mg(2+)</name>
        <dbReference type="ChEBI" id="CHEBI:18420"/>
    </cofactor>
</comment>
<keyword evidence="8 17" id="KW-0521">NADP</keyword>
<feature type="domain" description="YjeF C-terminal" evidence="20">
    <location>
        <begin position="231"/>
        <end position="514"/>
    </location>
</feature>
<evidence type="ECO:0000313" key="23">
    <source>
        <dbReference type="Proteomes" id="UP001320148"/>
    </source>
</evidence>
<evidence type="ECO:0000256" key="8">
    <source>
        <dbReference type="ARBA" id="ARBA00022857"/>
    </source>
</evidence>
<evidence type="ECO:0000256" key="19">
    <source>
        <dbReference type="PIRNR" id="PIRNR017184"/>
    </source>
</evidence>
<dbReference type="PANTHER" id="PTHR12592">
    <property type="entry name" value="ATP-DEPENDENT (S)-NAD(P)H-HYDRATE DEHYDRATASE FAMILY MEMBER"/>
    <property type="match status" value="1"/>
</dbReference>
<evidence type="ECO:0000256" key="9">
    <source>
        <dbReference type="ARBA" id="ARBA00022958"/>
    </source>
</evidence>
<comment type="catalytic activity">
    <reaction evidence="2 18 19">
        <text>(6R)-NADPHX = (6S)-NADPHX</text>
        <dbReference type="Rhea" id="RHEA:32227"/>
        <dbReference type="ChEBI" id="CHEBI:64076"/>
        <dbReference type="ChEBI" id="CHEBI:64077"/>
        <dbReference type="EC" id="5.1.99.6"/>
    </reaction>
</comment>
<comment type="catalytic activity">
    <reaction evidence="15 17 19">
        <text>(6S)-NADHX + ADP = AMP + phosphate + NADH + H(+)</text>
        <dbReference type="Rhea" id="RHEA:32223"/>
        <dbReference type="ChEBI" id="CHEBI:15378"/>
        <dbReference type="ChEBI" id="CHEBI:43474"/>
        <dbReference type="ChEBI" id="CHEBI:57945"/>
        <dbReference type="ChEBI" id="CHEBI:64074"/>
        <dbReference type="ChEBI" id="CHEBI:456215"/>
        <dbReference type="ChEBI" id="CHEBI:456216"/>
        <dbReference type="EC" id="4.2.1.136"/>
    </reaction>
</comment>
<name>A0ABM7PM52_9BACT</name>
<feature type="binding site" evidence="18">
    <location>
        <begin position="59"/>
        <end position="63"/>
    </location>
    <ligand>
        <name>(6S)-NADPHX</name>
        <dbReference type="ChEBI" id="CHEBI:64076"/>
    </ligand>
</feature>
<dbReference type="RefSeq" id="WP_236889735.1">
    <property type="nucleotide sequence ID" value="NZ_AP024488.1"/>
</dbReference>
<evidence type="ECO:0000259" key="21">
    <source>
        <dbReference type="PROSITE" id="PS51385"/>
    </source>
</evidence>
<organism evidence="22 23">
    <name type="scientific">Desulfoluna limicola</name>
    <dbReference type="NCBI Taxonomy" id="2810562"/>
    <lineage>
        <taxon>Bacteria</taxon>
        <taxon>Pseudomonadati</taxon>
        <taxon>Thermodesulfobacteriota</taxon>
        <taxon>Desulfobacteria</taxon>
        <taxon>Desulfobacterales</taxon>
        <taxon>Desulfolunaceae</taxon>
        <taxon>Desulfoluna</taxon>
    </lineage>
</organism>
<dbReference type="HAMAP" id="MF_01965">
    <property type="entry name" value="NADHX_dehydratase"/>
    <property type="match status" value="1"/>
</dbReference>
<comment type="similarity">
    <text evidence="17">Belongs to the NnrD/CARKD family.</text>
</comment>
<dbReference type="InterPro" id="IPR000631">
    <property type="entry name" value="CARKD"/>
</dbReference>
<comment type="function">
    <text evidence="17">Catalyzes the dehydration of the S-form of NAD(P)HX at the expense of ADP, which is converted to AMP. Together with NAD(P)HX epimerase, which catalyzes the epimerization of the S- and R-forms, the enzyme allows the repair of both epimers of NAD(P)HX, a damaged form of NAD(P)H that is a result of enzymatic or heat-dependent hydration.</text>
</comment>
<dbReference type="EMBL" id="AP024488">
    <property type="protein sequence ID" value="BCS98335.1"/>
    <property type="molecule type" value="Genomic_DNA"/>
</dbReference>
<dbReference type="Gene3D" id="3.40.1190.20">
    <property type="match status" value="1"/>
</dbReference>